<dbReference type="Pfam" id="PF01593">
    <property type="entry name" value="Amino_oxidase"/>
    <property type="match status" value="2"/>
</dbReference>
<dbReference type="RefSeq" id="WP_089663936.1">
    <property type="nucleotide sequence ID" value="NZ_LT629745.1"/>
</dbReference>
<dbReference type="PANTHER" id="PTHR43563">
    <property type="entry name" value="AMINE OXIDASE"/>
    <property type="match status" value="1"/>
</dbReference>
<dbReference type="Proteomes" id="UP000198858">
    <property type="component" value="Chromosome I"/>
</dbReference>
<keyword evidence="4" id="KW-1185">Reference proteome</keyword>
<evidence type="ECO:0000313" key="3">
    <source>
        <dbReference type="EMBL" id="SDR81819.1"/>
    </source>
</evidence>
<sequence>MNAKENLIIVGGGLSGLSLAYELSKKGIKATILEASSRLGGRIQTEKGEKGTPLELGATWFGEMHTNLIGLIEELGLKKYPQYSEGISLFETKSFEPPQKFYVPESEAPSYRIAGGTQMLTDTLAEKLSRNDIHLDTTVKAIKLNQNELELHTDKDIFKADKVILCLPPELTSGIAFSPGLPADLQALLPGVQTWMAGSIKFALEYEVPFWRNEGYSGMLFSHAGIVTEMYDHTNYEKSKFGFTGFLNSGTAAYSQEVRRENVLKQLHKLLGEKATQPVSYHDKIWTDEFITTGGQDIQRPHQNNGHPLLKKEYMEGKLFFSNTETATEYAGYMEGAVLSSRELLKRLSL</sequence>
<comment type="similarity">
    <text evidence="1">Belongs to the flavin monoamine oxidase family.</text>
</comment>
<feature type="domain" description="Amine oxidase" evidence="2">
    <location>
        <begin position="97"/>
        <end position="342"/>
    </location>
</feature>
<dbReference type="AlphaFoldDB" id="A0A1H1M736"/>
<evidence type="ECO:0000256" key="1">
    <source>
        <dbReference type="ARBA" id="ARBA00005995"/>
    </source>
</evidence>
<dbReference type="SUPFAM" id="SSF54373">
    <property type="entry name" value="FAD-linked reductases, C-terminal domain"/>
    <property type="match status" value="1"/>
</dbReference>
<dbReference type="STRING" id="1250231.SAMN04488552_1156"/>
<dbReference type="Gene3D" id="3.50.50.60">
    <property type="entry name" value="FAD/NAD(P)-binding domain"/>
    <property type="match status" value="2"/>
</dbReference>
<dbReference type="InterPro" id="IPR050703">
    <property type="entry name" value="Flavin_MAO"/>
</dbReference>
<dbReference type="InterPro" id="IPR002937">
    <property type="entry name" value="Amino_oxidase"/>
</dbReference>
<evidence type="ECO:0000259" key="2">
    <source>
        <dbReference type="Pfam" id="PF01593"/>
    </source>
</evidence>
<dbReference type="PANTHER" id="PTHR43563:SF1">
    <property type="entry name" value="AMINE OXIDASE [FLAVIN-CONTAINING] B"/>
    <property type="match status" value="1"/>
</dbReference>
<dbReference type="GO" id="GO:0016491">
    <property type="term" value="F:oxidoreductase activity"/>
    <property type="evidence" value="ECO:0007669"/>
    <property type="project" value="InterPro"/>
</dbReference>
<accession>A0A1H1M736</accession>
<dbReference type="SUPFAM" id="SSF51905">
    <property type="entry name" value="FAD/NAD(P)-binding domain"/>
    <property type="match status" value="1"/>
</dbReference>
<gene>
    <name evidence="3" type="ORF">SAMN04488552_1156</name>
</gene>
<evidence type="ECO:0000313" key="4">
    <source>
        <dbReference type="Proteomes" id="UP000198858"/>
    </source>
</evidence>
<reference evidence="3 4" key="1">
    <citation type="submission" date="2016-10" db="EMBL/GenBank/DDBJ databases">
        <authorList>
            <person name="Varghese N."/>
            <person name="Submissions S."/>
        </authorList>
    </citation>
    <scope>NUCLEOTIDE SEQUENCE [LARGE SCALE GENOMIC DNA]</scope>
    <source>
        <strain evidence="3 4">Mar_2010_102</strain>
    </source>
</reference>
<proteinExistence type="inferred from homology"/>
<feature type="domain" description="Amine oxidase" evidence="2">
    <location>
        <begin position="14"/>
        <end position="85"/>
    </location>
</feature>
<name>A0A1H1M736_9FLAO</name>
<protein>
    <submittedName>
        <fullName evidence="3">Monoamine oxidase</fullName>
    </submittedName>
</protein>
<organism evidence="3 4">
    <name type="scientific">Christiangramia echinicola</name>
    <dbReference type="NCBI Taxonomy" id="279359"/>
    <lineage>
        <taxon>Bacteria</taxon>
        <taxon>Pseudomonadati</taxon>
        <taxon>Bacteroidota</taxon>
        <taxon>Flavobacteriia</taxon>
        <taxon>Flavobacteriales</taxon>
        <taxon>Flavobacteriaceae</taxon>
        <taxon>Christiangramia</taxon>
    </lineage>
</organism>
<dbReference type="EMBL" id="LT629745">
    <property type="protein sequence ID" value="SDR81819.1"/>
    <property type="molecule type" value="Genomic_DNA"/>
</dbReference>
<dbReference type="InterPro" id="IPR036188">
    <property type="entry name" value="FAD/NAD-bd_sf"/>
</dbReference>